<dbReference type="Gene3D" id="4.10.280.10">
    <property type="entry name" value="Helix-loop-helix DNA-binding domain"/>
    <property type="match status" value="1"/>
</dbReference>
<dbReference type="Proteomes" id="UP001205998">
    <property type="component" value="Unassembled WGS sequence"/>
</dbReference>
<dbReference type="GO" id="GO:0007423">
    <property type="term" value="P:sensory organ development"/>
    <property type="evidence" value="ECO:0007669"/>
    <property type="project" value="TreeGrafter"/>
</dbReference>
<dbReference type="InterPro" id="IPR032661">
    <property type="entry name" value="ATOH1_bHLH"/>
</dbReference>
<accession>A0AAD5ADF8</accession>
<keyword evidence="6" id="KW-0804">Transcription</keyword>
<dbReference type="GO" id="GO:0046983">
    <property type="term" value="F:protein dimerization activity"/>
    <property type="evidence" value="ECO:0007669"/>
    <property type="project" value="InterPro"/>
</dbReference>
<dbReference type="AlphaFoldDB" id="A0AAD5ADF8"/>
<feature type="domain" description="BHLH" evidence="9">
    <location>
        <begin position="110"/>
        <end position="162"/>
    </location>
</feature>
<dbReference type="GO" id="GO:0061564">
    <property type="term" value="P:axon development"/>
    <property type="evidence" value="ECO:0007669"/>
    <property type="project" value="TreeGrafter"/>
</dbReference>
<comment type="subcellular location">
    <subcellularLocation>
        <location evidence="1">Nucleus</location>
    </subcellularLocation>
</comment>
<name>A0AAD5ADF8_SILAS</name>
<keyword evidence="4" id="KW-0524">Neurogenesis</keyword>
<evidence type="ECO:0000256" key="6">
    <source>
        <dbReference type="ARBA" id="ARBA00023163"/>
    </source>
</evidence>
<dbReference type="CDD" id="cd19713">
    <property type="entry name" value="bHLH_TS_ATOH1"/>
    <property type="match status" value="1"/>
</dbReference>
<keyword evidence="5" id="KW-0805">Transcription regulation</keyword>
<feature type="region of interest" description="Disordered" evidence="8">
    <location>
        <begin position="214"/>
        <end position="257"/>
    </location>
</feature>
<reference evidence="10" key="1">
    <citation type="submission" date="2018-07" db="EMBL/GenBank/DDBJ databases">
        <title>Comparative genomics of catfishes provides insights into carnivory and benthic adaptation.</title>
        <authorList>
            <person name="Zhang Y."/>
            <person name="Wang D."/>
            <person name="Peng Z."/>
            <person name="Zheng S."/>
            <person name="Shao F."/>
            <person name="Tao W."/>
        </authorList>
    </citation>
    <scope>NUCLEOTIDE SEQUENCE</scope>
    <source>
        <strain evidence="10">Chongqing</strain>
    </source>
</reference>
<feature type="region of interest" description="Disordered" evidence="8">
    <location>
        <begin position="48"/>
        <end position="72"/>
    </location>
</feature>
<dbReference type="PROSITE" id="PS50888">
    <property type="entry name" value="BHLH"/>
    <property type="match status" value="1"/>
</dbReference>
<dbReference type="FunFam" id="4.10.280.10:FF:000025">
    <property type="entry name" value="protein atonal homolog 7"/>
    <property type="match status" value="1"/>
</dbReference>
<dbReference type="InterPro" id="IPR011598">
    <property type="entry name" value="bHLH_dom"/>
</dbReference>
<evidence type="ECO:0000313" key="10">
    <source>
        <dbReference type="EMBL" id="KAI5614040.1"/>
    </source>
</evidence>
<feature type="region of interest" description="Disordered" evidence="8">
    <location>
        <begin position="87"/>
        <end position="109"/>
    </location>
</feature>
<keyword evidence="2" id="KW-0217">Developmental protein</keyword>
<keyword evidence="7" id="KW-0539">Nucleus</keyword>
<dbReference type="InterPro" id="IPR050359">
    <property type="entry name" value="bHLH_transcription_factors"/>
</dbReference>
<feature type="compositionally biased region" description="Polar residues" evidence="8">
    <location>
        <begin position="98"/>
        <end position="108"/>
    </location>
</feature>
<dbReference type="SUPFAM" id="SSF47459">
    <property type="entry name" value="HLH, helix-loop-helix DNA-binding domain"/>
    <property type="match status" value="1"/>
</dbReference>
<dbReference type="GO" id="GO:0045944">
    <property type="term" value="P:positive regulation of transcription by RNA polymerase II"/>
    <property type="evidence" value="ECO:0007669"/>
    <property type="project" value="TreeGrafter"/>
</dbReference>
<feature type="compositionally biased region" description="Basic and acidic residues" evidence="8">
    <location>
        <begin position="218"/>
        <end position="257"/>
    </location>
</feature>
<evidence type="ECO:0000256" key="1">
    <source>
        <dbReference type="ARBA" id="ARBA00004123"/>
    </source>
</evidence>
<organism evidence="10 11">
    <name type="scientific">Silurus asotus</name>
    <name type="common">Amur catfish</name>
    <name type="synonym">Parasilurus asotus</name>
    <dbReference type="NCBI Taxonomy" id="30991"/>
    <lineage>
        <taxon>Eukaryota</taxon>
        <taxon>Metazoa</taxon>
        <taxon>Chordata</taxon>
        <taxon>Craniata</taxon>
        <taxon>Vertebrata</taxon>
        <taxon>Euteleostomi</taxon>
        <taxon>Actinopterygii</taxon>
        <taxon>Neopterygii</taxon>
        <taxon>Teleostei</taxon>
        <taxon>Ostariophysi</taxon>
        <taxon>Siluriformes</taxon>
        <taxon>Siluridae</taxon>
        <taxon>Silurus</taxon>
    </lineage>
</organism>
<dbReference type="GO" id="GO:0070888">
    <property type="term" value="F:E-box binding"/>
    <property type="evidence" value="ECO:0007669"/>
    <property type="project" value="TreeGrafter"/>
</dbReference>
<evidence type="ECO:0000256" key="7">
    <source>
        <dbReference type="ARBA" id="ARBA00023242"/>
    </source>
</evidence>
<dbReference type="PANTHER" id="PTHR19290:SF82">
    <property type="entry name" value="TRANSCRIPTION FACTOR ATOH1"/>
    <property type="match status" value="1"/>
</dbReference>
<dbReference type="EMBL" id="MU559653">
    <property type="protein sequence ID" value="KAI5614040.1"/>
    <property type="molecule type" value="Genomic_DNA"/>
</dbReference>
<sequence length="272" mass="29630">MDVMGSSCEDARTAVESDAGRGEHFPLALALIDGGDARAWLAPAHAEYPAHSSGSSSAEGVSGSHLSSKGARVGGAVRVRELCRLKGAARPDEGRQRAPTSKTANVVQKQRRMAANARERRRMHGLNHAFDELRSVIPSFDNEKKLSKYETLQMAQIYINALNDLLRAPGADDDARNGDVLPPVYGGERSPNSFSVQLAGVSFQYEEDAFVSLGTDKSASECSKDSPRSSRSDGEFSPHSHFSDSDETHAELHSEDELCELKLSRQRAFERR</sequence>
<dbReference type="PANTHER" id="PTHR19290">
    <property type="entry name" value="BASIC HELIX-LOOP-HELIX PROTEIN NEUROGENIN-RELATED"/>
    <property type="match status" value="1"/>
</dbReference>
<evidence type="ECO:0000256" key="8">
    <source>
        <dbReference type="SAM" id="MobiDB-lite"/>
    </source>
</evidence>
<dbReference type="SMART" id="SM00353">
    <property type="entry name" value="HLH"/>
    <property type="match status" value="1"/>
</dbReference>
<proteinExistence type="predicted"/>
<evidence type="ECO:0000256" key="5">
    <source>
        <dbReference type="ARBA" id="ARBA00023015"/>
    </source>
</evidence>
<evidence type="ECO:0000256" key="4">
    <source>
        <dbReference type="ARBA" id="ARBA00022902"/>
    </source>
</evidence>
<feature type="compositionally biased region" description="Low complexity" evidence="8">
    <location>
        <begin position="52"/>
        <end position="68"/>
    </location>
</feature>
<keyword evidence="11" id="KW-1185">Reference proteome</keyword>
<feature type="compositionally biased region" description="Basic and acidic residues" evidence="8">
    <location>
        <begin position="87"/>
        <end position="96"/>
    </location>
</feature>
<dbReference type="GO" id="GO:0000981">
    <property type="term" value="F:DNA-binding transcription factor activity, RNA polymerase II-specific"/>
    <property type="evidence" value="ECO:0007669"/>
    <property type="project" value="TreeGrafter"/>
</dbReference>
<evidence type="ECO:0000313" key="11">
    <source>
        <dbReference type="Proteomes" id="UP001205998"/>
    </source>
</evidence>
<dbReference type="InterPro" id="IPR036638">
    <property type="entry name" value="HLH_DNA-bd_sf"/>
</dbReference>
<evidence type="ECO:0000256" key="2">
    <source>
        <dbReference type="ARBA" id="ARBA00022473"/>
    </source>
</evidence>
<protein>
    <submittedName>
        <fullName evidence="10">Protein atonal-like 1</fullName>
    </submittedName>
</protein>
<gene>
    <name evidence="10" type="ORF">C0J50_3761</name>
</gene>
<evidence type="ECO:0000256" key="3">
    <source>
        <dbReference type="ARBA" id="ARBA00022782"/>
    </source>
</evidence>
<dbReference type="Pfam" id="PF00010">
    <property type="entry name" value="HLH"/>
    <property type="match status" value="1"/>
</dbReference>
<dbReference type="GO" id="GO:0005634">
    <property type="term" value="C:nucleus"/>
    <property type="evidence" value="ECO:0007669"/>
    <property type="project" value="UniProtKB-SubCell"/>
</dbReference>
<comment type="caution">
    <text evidence="10">The sequence shown here is derived from an EMBL/GenBank/DDBJ whole genome shotgun (WGS) entry which is preliminary data.</text>
</comment>
<keyword evidence="3" id="KW-0221">Differentiation</keyword>
<evidence type="ECO:0000259" key="9">
    <source>
        <dbReference type="PROSITE" id="PS50888"/>
    </source>
</evidence>